<dbReference type="KEGG" id="fcy:FRACYDRAFT_228521"/>
<evidence type="ECO:0000313" key="2">
    <source>
        <dbReference type="EMBL" id="OEU10139.1"/>
    </source>
</evidence>
<dbReference type="PANTHER" id="PTHR46438">
    <property type="entry name" value="ALPHA/BETA-HYDROLASES SUPERFAMILY PROTEIN"/>
    <property type="match status" value="1"/>
</dbReference>
<organism evidence="2 3">
    <name type="scientific">Fragilariopsis cylindrus CCMP1102</name>
    <dbReference type="NCBI Taxonomy" id="635003"/>
    <lineage>
        <taxon>Eukaryota</taxon>
        <taxon>Sar</taxon>
        <taxon>Stramenopiles</taxon>
        <taxon>Ochrophyta</taxon>
        <taxon>Bacillariophyta</taxon>
        <taxon>Bacillariophyceae</taxon>
        <taxon>Bacillariophycidae</taxon>
        <taxon>Bacillariales</taxon>
        <taxon>Bacillariaceae</taxon>
        <taxon>Fragilariopsis</taxon>
    </lineage>
</organism>
<dbReference type="GO" id="GO:0016787">
    <property type="term" value="F:hydrolase activity"/>
    <property type="evidence" value="ECO:0007669"/>
    <property type="project" value="UniProtKB-KW"/>
</dbReference>
<keyword evidence="2" id="KW-0378">Hydrolase</keyword>
<evidence type="ECO:0000313" key="3">
    <source>
        <dbReference type="Proteomes" id="UP000095751"/>
    </source>
</evidence>
<dbReference type="InterPro" id="IPR000073">
    <property type="entry name" value="AB_hydrolase_1"/>
</dbReference>
<dbReference type="EMBL" id="KV784373">
    <property type="protein sequence ID" value="OEU10139.1"/>
    <property type="molecule type" value="Genomic_DNA"/>
</dbReference>
<name>A0A1E7EWC6_9STRA</name>
<keyword evidence="3" id="KW-1185">Reference proteome</keyword>
<dbReference type="Pfam" id="PF00561">
    <property type="entry name" value="Abhydrolase_1"/>
    <property type="match status" value="1"/>
</dbReference>
<gene>
    <name evidence="2" type="ORF">FRACYDRAFT_228521</name>
</gene>
<dbReference type="InterPro" id="IPR029058">
    <property type="entry name" value="AB_hydrolase_fold"/>
</dbReference>
<dbReference type="InParanoid" id="A0A1E7EWC6"/>
<dbReference type="AlphaFoldDB" id="A0A1E7EWC6"/>
<dbReference type="SUPFAM" id="SSF53474">
    <property type="entry name" value="alpha/beta-Hydrolases"/>
    <property type="match status" value="1"/>
</dbReference>
<protein>
    <submittedName>
        <fullName evidence="2">Alpha/beta-hydrolase</fullName>
    </submittedName>
</protein>
<evidence type="ECO:0000259" key="1">
    <source>
        <dbReference type="Pfam" id="PF00561"/>
    </source>
</evidence>
<dbReference type="Gene3D" id="3.40.50.1820">
    <property type="entry name" value="alpha/beta hydrolase"/>
    <property type="match status" value="1"/>
</dbReference>
<dbReference type="PANTHER" id="PTHR46438:SF2">
    <property type="entry name" value="ALPHA_BETA-HYDROLASES SUPERFAMILY PROTEIN"/>
    <property type="match status" value="1"/>
</dbReference>
<accession>A0A1E7EWC6</accession>
<dbReference type="OrthoDB" id="408373at2759"/>
<reference evidence="2 3" key="1">
    <citation type="submission" date="2016-09" db="EMBL/GenBank/DDBJ databases">
        <title>Extensive genetic diversity and differential bi-allelic expression allows diatom success in the polar Southern Ocean.</title>
        <authorList>
            <consortium name="DOE Joint Genome Institute"/>
            <person name="Mock T."/>
            <person name="Otillar R.P."/>
            <person name="Strauss J."/>
            <person name="Dupont C."/>
            <person name="Frickenhaus S."/>
            <person name="Maumus F."/>
            <person name="Mcmullan M."/>
            <person name="Sanges R."/>
            <person name="Schmutz J."/>
            <person name="Toseland A."/>
            <person name="Valas R."/>
            <person name="Veluchamy A."/>
            <person name="Ward B.J."/>
            <person name="Allen A."/>
            <person name="Barry K."/>
            <person name="Falciatore A."/>
            <person name="Ferrante M."/>
            <person name="Fortunato A.E."/>
            <person name="Gloeckner G."/>
            <person name="Gruber A."/>
            <person name="Hipkin R."/>
            <person name="Janech M."/>
            <person name="Kroth P."/>
            <person name="Leese F."/>
            <person name="Lindquist E."/>
            <person name="Lyon B.R."/>
            <person name="Martin J."/>
            <person name="Mayer C."/>
            <person name="Parker M."/>
            <person name="Quesneville H."/>
            <person name="Raymond J."/>
            <person name="Uhlig C."/>
            <person name="Valentin K.U."/>
            <person name="Worden A.Z."/>
            <person name="Armbrust E.V."/>
            <person name="Bowler C."/>
            <person name="Green B."/>
            <person name="Moulton V."/>
            <person name="Van Oosterhout C."/>
            <person name="Grigoriev I."/>
        </authorList>
    </citation>
    <scope>NUCLEOTIDE SEQUENCE [LARGE SCALE GENOMIC DNA]</scope>
    <source>
        <strain evidence="2 3">CCMP1102</strain>
    </source>
</reference>
<proteinExistence type="predicted"/>
<feature type="domain" description="AB hydrolase-1" evidence="1">
    <location>
        <begin position="6"/>
        <end position="94"/>
    </location>
</feature>
<sequence length="339" mass="37742">MNIPDILLIHGFACSTVYWRETKIYLTNAGYTVHSIDLLGQGKSSKPNRQGDNINYSINLWAEMVDDYSKRYINCDDVVLIGNSLGSVVALSAATGDWYYDNNDNDNNEKNKEKEQPHLPTRIKGLCFYNVGIGMNSQNILKTIPSKFIRSITTIIFDVLNRLIFDNEKLLTYIINNKVSKDTLGAALLTLYAGADDPESRVDDELINSFLEPVTNDPTQKIVEVIRQIYTNDAGKTPMELHAKYYEHSSSKPVSSSSLPSPSSAVLPIHLIWGDKDPVTPLDATVGQFYSKLAAESSTTNSKVDVSMNVISQAGHVPFDERPECNAGLIQWLNEKLTI</sequence>
<dbReference type="Proteomes" id="UP000095751">
    <property type="component" value="Unassembled WGS sequence"/>
</dbReference>